<keyword evidence="1" id="KW-0812">Transmembrane</keyword>
<evidence type="ECO:0000313" key="2">
    <source>
        <dbReference type="EMBL" id="QGA80620.1"/>
    </source>
</evidence>
<keyword evidence="3" id="KW-1185">Reference proteome</keyword>
<dbReference type="KEGG" id="ncon:LC1Nh_0733"/>
<sequence>MSDSRDPDSQTWENKAKVEELKGRIARLEKDFQNYKENQREWLPKDEFQDYKQNRSDWKREALAATAIILSGVIGFALNLVFSTP</sequence>
<protein>
    <submittedName>
        <fullName evidence="2">Uncharacterized protein</fullName>
    </submittedName>
</protein>
<accession>A0A5Q0UHD4</accession>
<dbReference type="AlphaFoldDB" id="A0A5Q0UHD4"/>
<feature type="transmembrane region" description="Helical" evidence="1">
    <location>
        <begin position="62"/>
        <end position="82"/>
    </location>
</feature>
<dbReference type="Proteomes" id="UP000377803">
    <property type="component" value="Chromosome"/>
</dbReference>
<keyword evidence="1" id="KW-0472">Membrane</keyword>
<evidence type="ECO:0000313" key="3">
    <source>
        <dbReference type="Proteomes" id="UP000377803"/>
    </source>
</evidence>
<dbReference type="RefSeq" id="WP_153550360.1">
    <property type="nucleotide sequence ID" value="NZ_CP040089.1"/>
</dbReference>
<proteinExistence type="predicted"/>
<dbReference type="EMBL" id="CP040089">
    <property type="protein sequence ID" value="QGA80620.1"/>
    <property type="molecule type" value="Genomic_DNA"/>
</dbReference>
<dbReference type="GeneID" id="42365120"/>
<keyword evidence="1" id="KW-1133">Transmembrane helix</keyword>
<reference evidence="3" key="1">
    <citation type="submission" date="2019-05" db="EMBL/GenBank/DDBJ databases">
        <title>Candidatus Nanohalobium constans, a novel model system to study the DPANN nano-sized archaea: genomic and physiological characterization of a nanoarchaeon co-cultured with its chitinotrophic host.</title>
        <authorList>
            <person name="La Cono V."/>
            <person name="Arcadi E."/>
            <person name="Crisafi F."/>
            <person name="Denaro R."/>
            <person name="La Spada G."/>
            <person name="Messina E."/>
            <person name="Smedile F."/>
            <person name="Toshchakov S.V."/>
            <person name="Shevchenko M.A."/>
            <person name="Golyshin P.N."/>
            <person name="Golyshina O.V."/>
            <person name="Ferrer M."/>
            <person name="Rohde M."/>
            <person name="Mushegian A."/>
            <person name="Sorokin D.Y."/>
            <person name="Giuliano L."/>
            <person name="Yakimov M.M."/>
        </authorList>
    </citation>
    <scope>NUCLEOTIDE SEQUENCE [LARGE SCALE GENOMIC DNA]</scope>
    <source>
        <strain evidence="3">LC1Nh</strain>
    </source>
</reference>
<name>A0A5Q0UHD4_9ARCH</name>
<organism evidence="2 3">
    <name type="scientific">Candidatus Nanohalobium constans</name>
    <dbReference type="NCBI Taxonomy" id="2565781"/>
    <lineage>
        <taxon>Archaea</taxon>
        <taxon>Candidatus Nanohalarchaeota</taxon>
        <taxon>Candidatus Nanohalobia</taxon>
        <taxon>Candidatus Nanohalobiales</taxon>
        <taxon>Candidatus Nanohalobiaceae</taxon>
        <taxon>Candidatus Nanohalobium</taxon>
    </lineage>
</organism>
<evidence type="ECO:0000256" key="1">
    <source>
        <dbReference type="SAM" id="Phobius"/>
    </source>
</evidence>
<gene>
    <name evidence="2" type="ORF">LC1Nh_0733</name>
</gene>